<dbReference type="Pfam" id="PF02781">
    <property type="entry name" value="G6PD_C"/>
    <property type="match status" value="1"/>
</dbReference>
<dbReference type="EC" id="1.1.1.49" evidence="8"/>
<keyword evidence="2" id="KW-0313">Glucose metabolism</keyword>
<dbReference type="SUPFAM" id="SSF55347">
    <property type="entry name" value="Glyceraldehyde-3-phosphate dehydrogenase-like, C-terminal domain"/>
    <property type="match status" value="1"/>
</dbReference>
<keyword evidence="3" id="KW-0521">NADP</keyword>
<sequence length="464" mass="53983">MNNEKLFIFFGATGNLFTEKIFPAFYHLIRRGKIDNFHILAIGRRFADEKSYQSFLYQSLSNKIPELDSSVLDHLFQKTDYYQGDIDDPQSLLSFLAEYHLKNYQEILFYLSTLPSIYARVLLLIKRINEYIPSKIIKKIIIEKPFGYDKKSFIHLNQLFNKLVPERNIYYVDHYLGKDTVQNIIILKAENWFIENLLSAGYVKEIHIVVSEKEGVGSRGNFYEETGAIRDIFQNHLLQLLSLIAMDIPPLCQEDKIECSSFLNSMQQKKIEVIQNIKLPDAKQVFLGQYQSYSLDASNPFSKTETFIRLPLYISSKRWSGVPFWIITGKKLAQKISYIEIIFHSTTTNENRLIIEIQPEEKIDLVIQAKIPGMGLSSSSVRLNFNSLGTFGINSPEAYENIIIDCFRGDKTLFPDSQFILHSWEIVDQLRELINKEQIKVEKYADTFYHAEDFINSKNNAENY</sequence>
<gene>
    <name evidence="8" type="primary">zwf</name>
    <name evidence="8" type="ORF">BWY41_01486</name>
</gene>
<dbReference type="AlphaFoldDB" id="A0A1V5SQA6"/>
<dbReference type="Proteomes" id="UP000485569">
    <property type="component" value="Unassembled WGS sequence"/>
</dbReference>
<dbReference type="InterPro" id="IPR001282">
    <property type="entry name" value="G6P_DH"/>
</dbReference>
<dbReference type="PIRSF" id="PIRSF000110">
    <property type="entry name" value="G6PD"/>
    <property type="match status" value="1"/>
</dbReference>
<protein>
    <submittedName>
        <fullName evidence="8">Glucose-6-phosphate 1-dehydrogenase</fullName>
        <ecNumber evidence="8">1.1.1.49</ecNumber>
    </submittedName>
</protein>
<evidence type="ECO:0000256" key="2">
    <source>
        <dbReference type="ARBA" id="ARBA00022526"/>
    </source>
</evidence>
<dbReference type="EMBL" id="MWBQ01000118">
    <property type="protein sequence ID" value="OQA56423.1"/>
    <property type="molecule type" value="Genomic_DNA"/>
</dbReference>
<dbReference type="GO" id="GO:0005829">
    <property type="term" value="C:cytosol"/>
    <property type="evidence" value="ECO:0007669"/>
    <property type="project" value="TreeGrafter"/>
</dbReference>
<proteinExistence type="predicted"/>
<feature type="domain" description="Glucose-6-phosphate dehydrogenase NAD-binding" evidence="6">
    <location>
        <begin position="8"/>
        <end position="183"/>
    </location>
</feature>
<dbReference type="InterPro" id="IPR036291">
    <property type="entry name" value="NAD(P)-bd_dom_sf"/>
</dbReference>
<organism evidence="8">
    <name type="scientific">Candidatus Atribacter allofermentans</name>
    <dbReference type="NCBI Taxonomy" id="1852833"/>
    <lineage>
        <taxon>Bacteria</taxon>
        <taxon>Pseudomonadati</taxon>
        <taxon>Atribacterota</taxon>
        <taxon>Atribacteria</taxon>
        <taxon>Atribacterales</taxon>
        <taxon>Atribacteraceae</taxon>
        <taxon>Atribacter</taxon>
    </lineage>
</organism>
<evidence type="ECO:0000313" key="8">
    <source>
        <dbReference type="EMBL" id="OQA56423.1"/>
    </source>
</evidence>
<dbReference type="GO" id="GO:0006006">
    <property type="term" value="P:glucose metabolic process"/>
    <property type="evidence" value="ECO:0007669"/>
    <property type="project" value="UniProtKB-KW"/>
</dbReference>
<reference evidence="8" key="1">
    <citation type="submission" date="2017-02" db="EMBL/GenBank/DDBJ databases">
        <title>Delving into the versatile metabolic prowess of the omnipresent phylum Bacteroidetes.</title>
        <authorList>
            <person name="Nobu M.K."/>
            <person name="Mei R."/>
            <person name="Narihiro T."/>
            <person name="Kuroda K."/>
            <person name="Liu W.-T."/>
        </authorList>
    </citation>
    <scope>NUCLEOTIDE SEQUENCE</scope>
    <source>
        <strain evidence="8">ADurb.Bin276</strain>
    </source>
</reference>
<comment type="caution">
    <text evidence="8">The sequence shown here is derived from an EMBL/GenBank/DDBJ whole genome shotgun (WGS) entry which is preliminary data.</text>
</comment>
<evidence type="ECO:0000256" key="5">
    <source>
        <dbReference type="ARBA" id="ARBA00023277"/>
    </source>
</evidence>
<dbReference type="PANTHER" id="PTHR23429:SF0">
    <property type="entry name" value="GLUCOSE-6-PHOSPHATE 1-DEHYDROGENASE"/>
    <property type="match status" value="1"/>
</dbReference>
<dbReference type="PANTHER" id="PTHR23429">
    <property type="entry name" value="GLUCOSE-6-PHOSPHATE 1-DEHYDROGENASE G6PD"/>
    <property type="match status" value="1"/>
</dbReference>
<feature type="domain" description="Glucose-6-phosphate dehydrogenase C-terminal" evidence="7">
    <location>
        <begin position="186"/>
        <end position="445"/>
    </location>
</feature>
<dbReference type="GO" id="GO:0004345">
    <property type="term" value="F:glucose-6-phosphate dehydrogenase activity"/>
    <property type="evidence" value="ECO:0007669"/>
    <property type="project" value="UniProtKB-EC"/>
</dbReference>
<comment type="pathway">
    <text evidence="1">Carbohydrate degradation; pentose phosphate pathway; D-ribulose 5-phosphate from D-glucose 6-phosphate (oxidative stage): step 1/3.</text>
</comment>
<dbReference type="SUPFAM" id="SSF51735">
    <property type="entry name" value="NAD(P)-binding Rossmann-fold domains"/>
    <property type="match status" value="1"/>
</dbReference>
<name>A0A1V5SQA6_9BACT</name>
<evidence type="ECO:0000256" key="1">
    <source>
        <dbReference type="ARBA" id="ARBA00004937"/>
    </source>
</evidence>
<dbReference type="GO" id="GO:0050661">
    <property type="term" value="F:NADP binding"/>
    <property type="evidence" value="ECO:0007669"/>
    <property type="project" value="InterPro"/>
</dbReference>
<dbReference type="Pfam" id="PF00479">
    <property type="entry name" value="G6PD_N"/>
    <property type="match status" value="1"/>
</dbReference>
<dbReference type="PRINTS" id="PR00079">
    <property type="entry name" value="G6PDHDRGNASE"/>
</dbReference>
<evidence type="ECO:0000259" key="6">
    <source>
        <dbReference type="Pfam" id="PF00479"/>
    </source>
</evidence>
<dbReference type="Gene3D" id="3.30.360.10">
    <property type="entry name" value="Dihydrodipicolinate Reductase, domain 2"/>
    <property type="match status" value="1"/>
</dbReference>
<evidence type="ECO:0000256" key="3">
    <source>
        <dbReference type="ARBA" id="ARBA00022857"/>
    </source>
</evidence>
<keyword evidence="5" id="KW-0119">Carbohydrate metabolism</keyword>
<evidence type="ECO:0000259" key="7">
    <source>
        <dbReference type="Pfam" id="PF02781"/>
    </source>
</evidence>
<dbReference type="Gene3D" id="3.40.50.720">
    <property type="entry name" value="NAD(P)-binding Rossmann-like Domain"/>
    <property type="match status" value="1"/>
</dbReference>
<dbReference type="GO" id="GO:0009051">
    <property type="term" value="P:pentose-phosphate shunt, oxidative branch"/>
    <property type="evidence" value="ECO:0007669"/>
    <property type="project" value="TreeGrafter"/>
</dbReference>
<accession>A0A1V5SQA6</accession>
<keyword evidence="4 8" id="KW-0560">Oxidoreductase</keyword>
<dbReference type="InterPro" id="IPR022674">
    <property type="entry name" value="G6P_DH_NAD-bd"/>
</dbReference>
<dbReference type="InterPro" id="IPR022675">
    <property type="entry name" value="G6P_DH_C"/>
</dbReference>
<evidence type="ECO:0000256" key="4">
    <source>
        <dbReference type="ARBA" id="ARBA00023002"/>
    </source>
</evidence>